<gene>
    <name evidence="1" type="ORF">DARMORV10_C03P41800.1</name>
</gene>
<reference evidence="1" key="1">
    <citation type="submission" date="2021-01" db="EMBL/GenBank/DDBJ databases">
        <authorList>
            <consortium name="Genoscope - CEA"/>
            <person name="William W."/>
        </authorList>
    </citation>
    <scope>NUCLEOTIDE SEQUENCE</scope>
</reference>
<name>A0A816IFT1_BRANA</name>
<protein>
    <submittedName>
        <fullName evidence="1">(rape) hypothetical protein</fullName>
    </submittedName>
</protein>
<dbReference type="Proteomes" id="UP001295469">
    <property type="component" value="Chromosome C03"/>
</dbReference>
<dbReference type="AlphaFoldDB" id="A0A816IFT1"/>
<sequence>MNRRFLKNWVKLQDRFDGELNQRVCESLALGEKFIESRAAAIESGNKTDYANTSSFLGSLQPRVSSALYIEMGEFADEPSSLPHVSKRMAVQKGFCLKCFGMISWRVVFGPLK</sequence>
<evidence type="ECO:0000313" key="1">
    <source>
        <dbReference type="EMBL" id="CAF1703502.1"/>
    </source>
</evidence>
<organism evidence="1">
    <name type="scientific">Brassica napus</name>
    <name type="common">Rape</name>
    <dbReference type="NCBI Taxonomy" id="3708"/>
    <lineage>
        <taxon>Eukaryota</taxon>
        <taxon>Viridiplantae</taxon>
        <taxon>Streptophyta</taxon>
        <taxon>Embryophyta</taxon>
        <taxon>Tracheophyta</taxon>
        <taxon>Spermatophyta</taxon>
        <taxon>Magnoliopsida</taxon>
        <taxon>eudicotyledons</taxon>
        <taxon>Gunneridae</taxon>
        <taxon>Pentapetalae</taxon>
        <taxon>rosids</taxon>
        <taxon>malvids</taxon>
        <taxon>Brassicales</taxon>
        <taxon>Brassicaceae</taxon>
        <taxon>Brassiceae</taxon>
        <taxon>Brassica</taxon>
    </lineage>
</organism>
<dbReference type="EMBL" id="HG994367">
    <property type="protein sequence ID" value="CAF1703502.1"/>
    <property type="molecule type" value="Genomic_DNA"/>
</dbReference>
<accession>A0A816IFT1</accession>
<proteinExistence type="predicted"/>